<feature type="signal peptide" evidence="1">
    <location>
        <begin position="1"/>
        <end position="18"/>
    </location>
</feature>
<reference evidence="3 5" key="2">
    <citation type="submission" date="2021-06" db="EMBL/GenBank/DDBJ databases">
        <title>Interrogation of the integrated mobile genetic elements in gut-associated Bacteroides with a consensus prediction approach.</title>
        <authorList>
            <person name="Campbell D.E."/>
            <person name="Leigh J.R."/>
            <person name="Kim T."/>
            <person name="England W."/>
            <person name="Whitaker R.J."/>
            <person name="Degnan P.H."/>
        </authorList>
    </citation>
    <scope>NUCLEOTIDE SEQUENCE [LARGE SCALE GENOMIC DNA]</scope>
    <source>
        <strain evidence="3 5">WAL8669</strain>
    </source>
</reference>
<gene>
    <name evidence="2" type="ORF">DW011_09940</name>
    <name evidence="3" type="ORF">KQP68_24230</name>
</gene>
<feature type="chain" id="PRO_5014250436" evidence="1">
    <location>
        <begin position="19"/>
        <end position="437"/>
    </location>
</feature>
<dbReference type="RefSeq" id="WP_048698736.1">
    <property type="nucleotide sequence ID" value="NZ_CAXTGU010000007.1"/>
</dbReference>
<protein>
    <submittedName>
        <fullName evidence="3">Fimbrillin family protein</fullName>
    </submittedName>
</protein>
<dbReference type="Gene3D" id="2.60.40.2620">
    <property type="entry name" value="Fimbrillin-like"/>
    <property type="match status" value="1"/>
</dbReference>
<name>A0A173V3L7_BACT4</name>
<dbReference type="CDD" id="cd13120">
    <property type="entry name" value="BF2867_like_N"/>
    <property type="match status" value="1"/>
</dbReference>
<reference evidence="2 4" key="1">
    <citation type="submission" date="2018-08" db="EMBL/GenBank/DDBJ databases">
        <title>A genome reference for cultivated species of the human gut microbiota.</title>
        <authorList>
            <person name="Zou Y."/>
            <person name="Xue W."/>
            <person name="Luo G."/>
        </authorList>
    </citation>
    <scope>NUCLEOTIDE SEQUENCE [LARGE SCALE GENOMIC DNA]</scope>
    <source>
        <strain evidence="2 4">AF37-12</strain>
    </source>
</reference>
<organism evidence="2 4">
    <name type="scientific">Bacteroides thetaiotaomicron</name>
    <dbReference type="NCBI Taxonomy" id="818"/>
    <lineage>
        <taxon>Bacteria</taxon>
        <taxon>Pseudomonadati</taxon>
        <taxon>Bacteroidota</taxon>
        <taxon>Bacteroidia</taxon>
        <taxon>Bacteroidales</taxon>
        <taxon>Bacteroidaceae</taxon>
        <taxon>Bacteroides</taxon>
    </lineage>
</organism>
<dbReference type="EMBL" id="CP083680">
    <property type="protein sequence ID" value="UYU66628.1"/>
    <property type="molecule type" value="Genomic_DNA"/>
</dbReference>
<dbReference type="InterPro" id="IPR042278">
    <property type="entry name" value="Mfa-like_1_N"/>
</dbReference>
<evidence type="ECO:0000313" key="5">
    <source>
        <dbReference type="Proteomes" id="UP001156218"/>
    </source>
</evidence>
<accession>A0A173V3L7</accession>
<dbReference type="AlphaFoldDB" id="A0A173V3L7"/>
<dbReference type="Pfam" id="PF13149">
    <property type="entry name" value="Mfa_like_1"/>
    <property type="match status" value="1"/>
</dbReference>
<evidence type="ECO:0000313" key="2">
    <source>
        <dbReference type="EMBL" id="RHL60073.1"/>
    </source>
</evidence>
<sequence>MKTINVMMASLAALLVAACSQNEVTEVSPDAHPQMKFGVYTGTPTRGVDTDNNSIKDDPTDGNKYGGFGIMGYFTGSKGWNDAKASTAPGFMHNQMVKWDETLNSNTGGWTYSPVKYWPNNKNDKISFFAYAPYENKWESGEKTGVTVCDATTQGIPYVKFKIKEGEDLPKMVDLVVANALDKTYENSKSGVTFNFEHTLSRISFQAQLGDGVYTSLNGTDGFVYITEMWIVGSDHGTSGSDGYMSLINASAESNTNSKFYTTATWKELHWNYGTTGATPEAVIPTKDFSLKKILNIDGGITESNPTAGHSSGTVTGVKITADSQGNGNAVSLFPDKQYLYLIPVGDNEADATKSGCAAGDIWFGFHYDIVTPDKTTTAPNLKYIASHAESVVKIPAGHLKRKKTYQYTLVINLHEITIADAKVDEWGNEVTESPVE</sequence>
<evidence type="ECO:0000313" key="4">
    <source>
        <dbReference type="Proteomes" id="UP000283616"/>
    </source>
</evidence>
<evidence type="ECO:0000313" key="3">
    <source>
        <dbReference type="EMBL" id="UYU66628.1"/>
    </source>
</evidence>
<dbReference type="PROSITE" id="PS51257">
    <property type="entry name" value="PROKAR_LIPOPROTEIN"/>
    <property type="match status" value="1"/>
</dbReference>
<dbReference type="Proteomes" id="UP000283616">
    <property type="component" value="Unassembled WGS sequence"/>
</dbReference>
<proteinExistence type="predicted"/>
<dbReference type="EMBL" id="QROV01000009">
    <property type="protein sequence ID" value="RHL60073.1"/>
    <property type="molecule type" value="Genomic_DNA"/>
</dbReference>
<evidence type="ECO:0000256" key="1">
    <source>
        <dbReference type="SAM" id="SignalP"/>
    </source>
</evidence>
<keyword evidence="1" id="KW-0732">Signal</keyword>
<dbReference type="Proteomes" id="UP001156218">
    <property type="component" value="Chromosome"/>
</dbReference>
<dbReference type="InterPro" id="IPR025049">
    <property type="entry name" value="Mfa-like_1"/>
</dbReference>